<keyword evidence="3 6" id="KW-0238">DNA-binding</keyword>
<feature type="domain" description="HTH lysR-type" evidence="5">
    <location>
        <begin position="5"/>
        <end position="62"/>
    </location>
</feature>
<gene>
    <name evidence="6" type="ORF">SAMN05192540_3217</name>
</gene>
<dbReference type="Pfam" id="PF00126">
    <property type="entry name" value="HTH_1"/>
    <property type="match status" value="1"/>
</dbReference>
<dbReference type="GO" id="GO:0003700">
    <property type="term" value="F:DNA-binding transcription factor activity"/>
    <property type="evidence" value="ECO:0007669"/>
    <property type="project" value="InterPro"/>
</dbReference>
<accession>A0A1H4SNA6</accession>
<sequence length="292" mass="33387">MTNQLEFRHLHYFLVLADTLHYREAAEKLYISQSALSQQIQRLEFILGKSLFIRNNRKVRLSAEGILFKQEAMRIQNQATVSMERWKSAVSGKQGLLKIGFVASAMQKYLPTIIKKFTETHPNIEFYLNDLSNTDQLSALETGRIDIGFIRSNIVPTTLKIKSVFKEKFALVLPRDHAISASNFKDVSQLSDESFILLPNENSQMYYDQIVALCNDYGFAPKVSHRSIHAPTIFKLVEGGLGISIVPNSLRDDHNTKIKFIELDNVPQETELFAVWSQKNTNLALPFFLEML</sequence>
<evidence type="ECO:0000256" key="1">
    <source>
        <dbReference type="ARBA" id="ARBA00009437"/>
    </source>
</evidence>
<dbReference type="AlphaFoldDB" id="A0A1H4SNA6"/>
<dbReference type="PROSITE" id="PS50931">
    <property type="entry name" value="HTH_LYSR"/>
    <property type="match status" value="1"/>
</dbReference>
<comment type="similarity">
    <text evidence="1">Belongs to the LysR transcriptional regulatory family.</text>
</comment>
<dbReference type="Pfam" id="PF03466">
    <property type="entry name" value="LysR_substrate"/>
    <property type="match status" value="1"/>
</dbReference>
<protein>
    <submittedName>
        <fullName evidence="6">DNA-binding transcriptional regulator, LysR family</fullName>
    </submittedName>
</protein>
<dbReference type="InterPro" id="IPR000847">
    <property type="entry name" value="LysR_HTH_N"/>
</dbReference>
<dbReference type="RefSeq" id="WP_254780444.1">
    <property type="nucleotide sequence ID" value="NZ_FNTB01000001.1"/>
</dbReference>
<evidence type="ECO:0000256" key="2">
    <source>
        <dbReference type="ARBA" id="ARBA00023015"/>
    </source>
</evidence>
<evidence type="ECO:0000313" key="7">
    <source>
        <dbReference type="Proteomes" id="UP000183038"/>
    </source>
</evidence>
<evidence type="ECO:0000256" key="4">
    <source>
        <dbReference type="ARBA" id="ARBA00023163"/>
    </source>
</evidence>
<dbReference type="GO" id="GO:0003677">
    <property type="term" value="F:DNA binding"/>
    <property type="evidence" value="ECO:0007669"/>
    <property type="project" value="UniProtKB-KW"/>
</dbReference>
<dbReference type="Gene3D" id="1.10.10.10">
    <property type="entry name" value="Winged helix-like DNA-binding domain superfamily/Winged helix DNA-binding domain"/>
    <property type="match status" value="1"/>
</dbReference>
<proteinExistence type="inferred from homology"/>
<organism evidence="6 7">
    <name type="scientific">Maribacter dokdonensis</name>
    <dbReference type="NCBI Taxonomy" id="320912"/>
    <lineage>
        <taxon>Bacteria</taxon>
        <taxon>Pseudomonadati</taxon>
        <taxon>Bacteroidota</taxon>
        <taxon>Flavobacteriia</taxon>
        <taxon>Flavobacteriales</taxon>
        <taxon>Flavobacteriaceae</taxon>
        <taxon>Maribacter</taxon>
    </lineage>
</organism>
<keyword evidence="2" id="KW-0805">Transcription regulation</keyword>
<dbReference type="Gene3D" id="3.40.190.10">
    <property type="entry name" value="Periplasmic binding protein-like II"/>
    <property type="match status" value="2"/>
</dbReference>
<dbReference type="FunFam" id="1.10.10.10:FF:000001">
    <property type="entry name" value="LysR family transcriptional regulator"/>
    <property type="match status" value="1"/>
</dbReference>
<evidence type="ECO:0000259" key="5">
    <source>
        <dbReference type="PROSITE" id="PS50931"/>
    </source>
</evidence>
<dbReference type="SUPFAM" id="SSF46785">
    <property type="entry name" value="Winged helix' DNA-binding domain"/>
    <property type="match status" value="1"/>
</dbReference>
<dbReference type="Proteomes" id="UP000183038">
    <property type="component" value="Unassembled WGS sequence"/>
</dbReference>
<dbReference type="InterPro" id="IPR036388">
    <property type="entry name" value="WH-like_DNA-bd_sf"/>
</dbReference>
<dbReference type="PRINTS" id="PR00039">
    <property type="entry name" value="HTHLYSR"/>
</dbReference>
<name>A0A1H4SNA6_9FLAO</name>
<dbReference type="InterPro" id="IPR005119">
    <property type="entry name" value="LysR_subst-bd"/>
</dbReference>
<reference evidence="6 7" key="1">
    <citation type="submission" date="2016-10" db="EMBL/GenBank/DDBJ databases">
        <authorList>
            <person name="de Groot N.N."/>
        </authorList>
    </citation>
    <scope>NUCLEOTIDE SEQUENCE [LARGE SCALE GENOMIC DNA]</scope>
    <source>
        <strain evidence="6 7">MAR_2009_71</strain>
    </source>
</reference>
<dbReference type="EMBL" id="FNTB01000001">
    <property type="protein sequence ID" value="SEC45577.1"/>
    <property type="molecule type" value="Genomic_DNA"/>
</dbReference>
<evidence type="ECO:0000256" key="3">
    <source>
        <dbReference type="ARBA" id="ARBA00023125"/>
    </source>
</evidence>
<dbReference type="SUPFAM" id="SSF53850">
    <property type="entry name" value="Periplasmic binding protein-like II"/>
    <property type="match status" value="1"/>
</dbReference>
<dbReference type="PANTHER" id="PTHR30346">
    <property type="entry name" value="TRANSCRIPTIONAL DUAL REGULATOR HCAR-RELATED"/>
    <property type="match status" value="1"/>
</dbReference>
<dbReference type="InterPro" id="IPR036390">
    <property type="entry name" value="WH_DNA-bd_sf"/>
</dbReference>
<evidence type="ECO:0000313" key="6">
    <source>
        <dbReference type="EMBL" id="SEC45577.1"/>
    </source>
</evidence>
<keyword evidence="4" id="KW-0804">Transcription</keyword>
<dbReference type="PANTHER" id="PTHR30346:SF0">
    <property type="entry name" value="HCA OPERON TRANSCRIPTIONAL ACTIVATOR HCAR"/>
    <property type="match status" value="1"/>
</dbReference>
<dbReference type="GO" id="GO:0032993">
    <property type="term" value="C:protein-DNA complex"/>
    <property type="evidence" value="ECO:0007669"/>
    <property type="project" value="TreeGrafter"/>
</dbReference>